<dbReference type="AlphaFoldDB" id="A0A0D0E3F4"/>
<dbReference type="HOGENOM" id="CLU_3051022_0_0_1"/>
<accession>A0A0D0E3F4</accession>
<organism evidence="2 3">
    <name type="scientific">Paxillus rubicundulus Ve08.2h10</name>
    <dbReference type="NCBI Taxonomy" id="930991"/>
    <lineage>
        <taxon>Eukaryota</taxon>
        <taxon>Fungi</taxon>
        <taxon>Dikarya</taxon>
        <taxon>Basidiomycota</taxon>
        <taxon>Agaricomycotina</taxon>
        <taxon>Agaricomycetes</taxon>
        <taxon>Agaricomycetidae</taxon>
        <taxon>Boletales</taxon>
        <taxon>Paxilineae</taxon>
        <taxon>Paxillaceae</taxon>
        <taxon>Paxillus</taxon>
    </lineage>
</organism>
<gene>
    <name evidence="2" type="ORF">PAXRUDRAFT_624901</name>
</gene>
<dbReference type="EMBL" id="KN825373">
    <property type="protein sequence ID" value="KIK91565.1"/>
    <property type="molecule type" value="Genomic_DNA"/>
</dbReference>
<dbReference type="InParanoid" id="A0A0D0E3F4"/>
<name>A0A0D0E3F4_9AGAM</name>
<keyword evidence="3" id="KW-1185">Reference proteome</keyword>
<reference evidence="3" key="2">
    <citation type="submission" date="2015-01" db="EMBL/GenBank/DDBJ databases">
        <title>Evolutionary Origins and Diversification of the Mycorrhizal Mutualists.</title>
        <authorList>
            <consortium name="DOE Joint Genome Institute"/>
            <consortium name="Mycorrhizal Genomics Consortium"/>
            <person name="Kohler A."/>
            <person name="Kuo A."/>
            <person name="Nagy L.G."/>
            <person name="Floudas D."/>
            <person name="Copeland A."/>
            <person name="Barry K.W."/>
            <person name="Cichocki N."/>
            <person name="Veneault-Fourrey C."/>
            <person name="LaButti K."/>
            <person name="Lindquist E.A."/>
            <person name="Lipzen A."/>
            <person name="Lundell T."/>
            <person name="Morin E."/>
            <person name="Murat C."/>
            <person name="Riley R."/>
            <person name="Ohm R."/>
            <person name="Sun H."/>
            <person name="Tunlid A."/>
            <person name="Henrissat B."/>
            <person name="Grigoriev I.V."/>
            <person name="Hibbett D.S."/>
            <person name="Martin F."/>
        </authorList>
    </citation>
    <scope>NUCLEOTIDE SEQUENCE [LARGE SCALE GENOMIC DNA]</scope>
    <source>
        <strain evidence="3">Ve08.2h10</strain>
    </source>
</reference>
<evidence type="ECO:0000256" key="1">
    <source>
        <dbReference type="SAM" id="MobiDB-lite"/>
    </source>
</evidence>
<dbReference type="Proteomes" id="UP000054538">
    <property type="component" value="Unassembled WGS sequence"/>
</dbReference>
<sequence length="54" mass="6095">MAMNGTGPKGLSPQHVPRNSCGKPRYPKHGTYRKSAPDLQEHPLYVESFRPVEF</sequence>
<evidence type="ECO:0000313" key="2">
    <source>
        <dbReference type="EMBL" id="KIK91565.1"/>
    </source>
</evidence>
<protein>
    <submittedName>
        <fullName evidence="2">Uncharacterized protein</fullName>
    </submittedName>
</protein>
<reference evidence="2 3" key="1">
    <citation type="submission" date="2014-04" db="EMBL/GenBank/DDBJ databases">
        <authorList>
            <consortium name="DOE Joint Genome Institute"/>
            <person name="Kuo A."/>
            <person name="Kohler A."/>
            <person name="Jargeat P."/>
            <person name="Nagy L.G."/>
            <person name="Floudas D."/>
            <person name="Copeland A."/>
            <person name="Barry K.W."/>
            <person name="Cichocki N."/>
            <person name="Veneault-Fourrey C."/>
            <person name="LaButti K."/>
            <person name="Lindquist E.A."/>
            <person name="Lipzen A."/>
            <person name="Lundell T."/>
            <person name="Morin E."/>
            <person name="Murat C."/>
            <person name="Sun H."/>
            <person name="Tunlid A."/>
            <person name="Henrissat B."/>
            <person name="Grigoriev I.V."/>
            <person name="Hibbett D.S."/>
            <person name="Martin F."/>
            <person name="Nordberg H.P."/>
            <person name="Cantor M.N."/>
            <person name="Hua S.X."/>
        </authorList>
    </citation>
    <scope>NUCLEOTIDE SEQUENCE [LARGE SCALE GENOMIC DNA]</scope>
    <source>
        <strain evidence="2 3">Ve08.2h10</strain>
    </source>
</reference>
<evidence type="ECO:0000313" key="3">
    <source>
        <dbReference type="Proteomes" id="UP000054538"/>
    </source>
</evidence>
<feature type="region of interest" description="Disordered" evidence="1">
    <location>
        <begin position="1"/>
        <end position="42"/>
    </location>
</feature>
<proteinExistence type="predicted"/>